<evidence type="ECO:0008006" key="4">
    <source>
        <dbReference type="Google" id="ProtNLM"/>
    </source>
</evidence>
<organism evidence="2 3">
    <name type="scientific">Methylocystis hirsuta</name>
    <dbReference type="NCBI Taxonomy" id="369798"/>
    <lineage>
        <taxon>Bacteria</taxon>
        <taxon>Pseudomonadati</taxon>
        <taxon>Pseudomonadota</taxon>
        <taxon>Alphaproteobacteria</taxon>
        <taxon>Hyphomicrobiales</taxon>
        <taxon>Methylocystaceae</taxon>
        <taxon>Methylocystis</taxon>
    </lineage>
</organism>
<gene>
    <name evidence="2" type="ORF">D1O30_17335</name>
</gene>
<evidence type="ECO:0000256" key="1">
    <source>
        <dbReference type="SAM" id="MobiDB-lite"/>
    </source>
</evidence>
<feature type="region of interest" description="Disordered" evidence="1">
    <location>
        <begin position="124"/>
        <end position="152"/>
    </location>
</feature>
<dbReference type="InterPro" id="IPR021333">
    <property type="entry name" value="DUF2946"/>
</dbReference>
<dbReference type="EMBL" id="QWDD01000001">
    <property type="protein sequence ID" value="RNJ51869.1"/>
    <property type="molecule type" value="Genomic_DNA"/>
</dbReference>
<evidence type="ECO:0000313" key="2">
    <source>
        <dbReference type="EMBL" id="RNJ51869.1"/>
    </source>
</evidence>
<dbReference type="AlphaFoldDB" id="A0A3M9XU98"/>
<name>A0A3M9XU98_9HYPH</name>
<keyword evidence="3" id="KW-1185">Reference proteome</keyword>
<proteinExistence type="predicted"/>
<dbReference type="Proteomes" id="UP000268623">
    <property type="component" value="Unassembled WGS sequence"/>
</dbReference>
<evidence type="ECO:0000313" key="3">
    <source>
        <dbReference type="Proteomes" id="UP000268623"/>
    </source>
</evidence>
<dbReference type="OrthoDB" id="8445052at2"/>
<comment type="caution">
    <text evidence="2">The sequence shown here is derived from an EMBL/GenBank/DDBJ whole genome shotgun (WGS) entry which is preliminary data.</text>
</comment>
<reference evidence="2 3" key="1">
    <citation type="submission" date="2018-08" db="EMBL/GenBank/DDBJ databases">
        <title>Genome sequence of Methylocystis hirsuta CSC1, a methanotroph able to accumulate PHAs.</title>
        <authorList>
            <person name="Bordel S."/>
            <person name="Rodriguez E."/>
            <person name="Gancedo J."/>
            <person name="Munoz R."/>
        </authorList>
    </citation>
    <scope>NUCLEOTIDE SEQUENCE [LARGE SCALE GENOMIC DNA]</scope>
    <source>
        <strain evidence="2 3">CSC1</strain>
    </source>
</reference>
<accession>A0A3M9XU98</accession>
<dbReference type="Pfam" id="PF11162">
    <property type="entry name" value="DUF2946"/>
    <property type="match status" value="1"/>
</dbReference>
<protein>
    <recommendedName>
        <fullName evidence="4">DUF2946 domain-containing protein</fullName>
    </recommendedName>
</protein>
<sequence length="152" mass="16758">MTVVDKLILVHSEFDMRQDKKQMRRFMRPIVAAAVACLLFQQALGLIFSHGRHGGDFSAFLSSPVAMANELCADQTNGDGKAPHVQHMHCMACFLSDRSDDLGAKVLLSAVVLVLAPLSETPPLWPEERDIAPPTTQWPRNRLSRAPPSLLS</sequence>